<reference evidence="2" key="1">
    <citation type="submission" date="2016-10" db="EMBL/GenBank/DDBJ databases">
        <authorList>
            <person name="Benchimol M."/>
            <person name="Almeida L.G."/>
            <person name="Vasconcelos A.T."/>
            <person name="Perreira-Neves A."/>
            <person name="Rosa I.A."/>
            <person name="Tasca T."/>
            <person name="Bogo M.R."/>
            <person name="de Souza W."/>
        </authorList>
    </citation>
    <scope>NUCLEOTIDE SEQUENCE [LARGE SCALE GENOMIC DNA]</scope>
    <source>
        <strain evidence="2">K</strain>
    </source>
</reference>
<keyword evidence="3" id="KW-1185">Reference proteome</keyword>
<feature type="compositionally biased region" description="Low complexity" evidence="1">
    <location>
        <begin position="116"/>
        <end position="127"/>
    </location>
</feature>
<evidence type="ECO:0000256" key="1">
    <source>
        <dbReference type="SAM" id="MobiDB-lite"/>
    </source>
</evidence>
<feature type="compositionally biased region" description="Polar residues" evidence="1">
    <location>
        <begin position="94"/>
        <end position="104"/>
    </location>
</feature>
<sequence length="189" mass="21771">MDETKQEPSIQDLRQDIAYLRLKNKILISQLKKYDQWRHEVIKSTNFHFDVSVEYENSDDEENVDLNNEPKNSAKTFEDHNKKEIQNEFWPSIFPQTNSNQTAESPRKEISPLPSPNFNLLSPNKSPKTTESKEQGSITPVGQMSPSALRKMELEKELEDVAKTFELSTSSDSSSATPMRPSPRRKFPL</sequence>
<protein>
    <submittedName>
        <fullName evidence="2">Uncharacterized protein</fullName>
    </submittedName>
</protein>
<feature type="region of interest" description="Disordered" evidence="1">
    <location>
        <begin position="56"/>
        <end position="189"/>
    </location>
</feature>
<dbReference type="RefSeq" id="XP_068363460.1">
    <property type="nucleotide sequence ID" value="XM_068501410.1"/>
</dbReference>
<proteinExistence type="predicted"/>
<evidence type="ECO:0000313" key="3">
    <source>
        <dbReference type="Proteomes" id="UP000179807"/>
    </source>
</evidence>
<name>A0A1J4KKJ0_9EUKA</name>
<gene>
    <name evidence="2" type="ORF">TRFO_20459</name>
</gene>
<feature type="compositionally biased region" description="Basic and acidic residues" evidence="1">
    <location>
        <begin position="150"/>
        <end position="163"/>
    </location>
</feature>
<dbReference type="AlphaFoldDB" id="A0A1J4KKJ0"/>
<comment type="caution">
    <text evidence="2">The sequence shown here is derived from an EMBL/GenBank/DDBJ whole genome shotgun (WGS) entry which is preliminary data.</text>
</comment>
<feature type="compositionally biased region" description="Polar residues" evidence="1">
    <location>
        <begin position="135"/>
        <end position="146"/>
    </location>
</feature>
<dbReference type="Proteomes" id="UP000179807">
    <property type="component" value="Unassembled WGS sequence"/>
</dbReference>
<dbReference type="GeneID" id="94836114"/>
<accession>A0A1J4KKJ0</accession>
<feature type="compositionally biased region" description="Basic and acidic residues" evidence="1">
    <location>
        <begin position="76"/>
        <end position="86"/>
    </location>
</feature>
<dbReference type="VEuPathDB" id="TrichDB:TRFO_20459"/>
<evidence type="ECO:0000313" key="2">
    <source>
        <dbReference type="EMBL" id="OHT10324.1"/>
    </source>
</evidence>
<feature type="compositionally biased region" description="Polar residues" evidence="1">
    <location>
        <begin position="65"/>
        <end position="75"/>
    </location>
</feature>
<organism evidence="2 3">
    <name type="scientific">Tritrichomonas foetus</name>
    <dbReference type="NCBI Taxonomy" id="1144522"/>
    <lineage>
        <taxon>Eukaryota</taxon>
        <taxon>Metamonada</taxon>
        <taxon>Parabasalia</taxon>
        <taxon>Tritrichomonadida</taxon>
        <taxon>Tritrichomonadidae</taxon>
        <taxon>Tritrichomonas</taxon>
    </lineage>
</organism>
<dbReference type="EMBL" id="MLAK01000615">
    <property type="protein sequence ID" value="OHT10324.1"/>
    <property type="molecule type" value="Genomic_DNA"/>
</dbReference>